<evidence type="ECO:0000313" key="1">
    <source>
        <dbReference type="EMBL" id="MDV2478178.1"/>
    </source>
</evidence>
<proteinExistence type="predicted"/>
<sequence>MSLKSSIGRAAAGCILAFGAMLIGVGGGVATAAADTTINCQPIQPGDYNPQPGVYTHRCEVLTDGGVMVESFHA</sequence>
<gene>
    <name evidence="1" type="ORF">F8M49_27280</name>
</gene>
<evidence type="ECO:0008006" key="3">
    <source>
        <dbReference type="Google" id="ProtNLM"/>
    </source>
</evidence>
<comment type="caution">
    <text evidence="1">The sequence shown here is derived from an EMBL/GenBank/DDBJ whole genome shotgun (WGS) entry which is preliminary data.</text>
</comment>
<accession>A0ABU3WXS7</accession>
<organism evidence="1 2">
    <name type="scientific">Rhodococcus zopfii</name>
    <dbReference type="NCBI Taxonomy" id="43772"/>
    <lineage>
        <taxon>Bacteria</taxon>
        <taxon>Bacillati</taxon>
        <taxon>Actinomycetota</taxon>
        <taxon>Actinomycetes</taxon>
        <taxon>Mycobacteriales</taxon>
        <taxon>Nocardiaceae</taxon>
        <taxon>Rhodococcus</taxon>
    </lineage>
</organism>
<reference evidence="1 2" key="1">
    <citation type="submission" date="2019-10" db="EMBL/GenBank/DDBJ databases">
        <title>Draft Genome Assembly of Rhodococcus zopfii DSM44189.</title>
        <authorList>
            <person name="Sutton J.M."/>
            <person name="Akob D.M."/>
            <person name="Bushman T.J."/>
        </authorList>
    </citation>
    <scope>NUCLEOTIDE SEQUENCE [LARGE SCALE GENOMIC DNA]</scope>
    <source>
        <strain evidence="1 2">DSM 44189</strain>
    </source>
</reference>
<protein>
    <recommendedName>
        <fullName evidence="3">Secreted protein</fullName>
    </recommendedName>
</protein>
<dbReference type="Proteomes" id="UP001275440">
    <property type="component" value="Unassembled WGS sequence"/>
</dbReference>
<name>A0ABU3WXS7_9NOCA</name>
<evidence type="ECO:0000313" key="2">
    <source>
        <dbReference type="Proteomes" id="UP001275440"/>
    </source>
</evidence>
<dbReference type="EMBL" id="WBMO01000005">
    <property type="protein sequence ID" value="MDV2478178.1"/>
    <property type="molecule type" value="Genomic_DNA"/>
</dbReference>
<keyword evidence="2" id="KW-1185">Reference proteome</keyword>